<dbReference type="GO" id="GO:0000712">
    <property type="term" value="P:resolution of meiotic recombination intermediates"/>
    <property type="evidence" value="ECO:0007669"/>
    <property type="project" value="TreeGrafter"/>
</dbReference>
<dbReference type="OrthoDB" id="3201040at2759"/>
<reference evidence="5 6" key="1">
    <citation type="journal article" date="2020" name="ISME J.">
        <title>Uncovering the hidden diversity of litter-decomposition mechanisms in mushroom-forming fungi.</title>
        <authorList>
            <person name="Floudas D."/>
            <person name="Bentzer J."/>
            <person name="Ahren D."/>
            <person name="Johansson T."/>
            <person name="Persson P."/>
            <person name="Tunlid A."/>
        </authorList>
    </citation>
    <scope>NUCLEOTIDE SEQUENCE [LARGE SCALE GENOMIC DNA]</scope>
    <source>
        <strain evidence="5 6">CBS 291.85</strain>
    </source>
</reference>
<keyword evidence="3" id="KW-0347">Helicase</keyword>
<name>A0A8H5FAH0_9AGAR</name>
<evidence type="ECO:0000256" key="2">
    <source>
        <dbReference type="ARBA" id="ARBA00022801"/>
    </source>
</evidence>
<evidence type="ECO:0000256" key="3">
    <source>
        <dbReference type="ARBA" id="ARBA00022806"/>
    </source>
</evidence>
<protein>
    <recommendedName>
        <fullName evidence="7">Helicase ATP-binding domain-containing protein</fullName>
    </recommendedName>
</protein>
<dbReference type="EMBL" id="JAACJM010000344">
    <property type="protein sequence ID" value="KAF5329218.1"/>
    <property type="molecule type" value="Genomic_DNA"/>
</dbReference>
<proteinExistence type="predicted"/>
<evidence type="ECO:0000256" key="1">
    <source>
        <dbReference type="ARBA" id="ARBA00022741"/>
    </source>
</evidence>
<dbReference type="GO" id="GO:0005524">
    <property type="term" value="F:ATP binding"/>
    <property type="evidence" value="ECO:0007669"/>
    <property type="project" value="UniProtKB-KW"/>
</dbReference>
<dbReference type="SUPFAM" id="SSF52540">
    <property type="entry name" value="P-loop containing nucleoside triphosphate hydrolases"/>
    <property type="match status" value="1"/>
</dbReference>
<dbReference type="AlphaFoldDB" id="A0A8H5FAH0"/>
<comment type="caution">
    <text evidence="5">The sequence shown here is derived from an EMBL/GenBank/DDBJ whole genome shotgun (WGS) entry which is preliminary data.</text>
</comment>
<keyword evidence="6" id="KW-1185">Reference proteome</keyword>
<sequence>MRVSSVTWNTLNLSLLSSTTSQRPLYNKYIKVGELTGDSQMTKQQISETQIIPEKWDVITWKSTDTSYTNLIRLIIIDEIHLHDEQCAVLKSVISCTICHMEQNNKYVRLIGLSAMLPNYKDVATFLRVDESKGLFYFNTTYHPCSLQQQFISIMEKKAIKRYQVMNEVCYEKVLDQAARNNQILVFVHFQKEMAKTAKFLRDIQWRWKRRQLCSLSGLTVR</sequence>
<keyword evidence="2" id="KW-0378">Hydrolase</keyword>
<organism evidence="5 6">
    <name type="scientific">Tetrapyrgos nigripes</name>
    <dbReference type="NCBI Taxonomy" id="182062"/>
    <lineage>
        <taxon>Eukaryota</taxon>
        <taxon>Fungi</taxon>
        <taxon>Dikarya</taxon>
        <taxon>Basidiomycota</taxon>
        <taxon>Agaricomycotina</taxon>
        <taxon>Agaricomycetes</taxon>
        <taxon>Agaricomycetidae</taxon>
        <taxon>Agaricales</taxon>
        <taxon>Marasmiineae</taxon>
        <taxon>Marasmiaceae</taxon>
        <taxon>Tetrapyrgos</taxon>
    </lineage>
</organism>
<dbReference type="InterPro" id="IPR027417">
    <property type="entry name" value="P-loop_NTPase"/>
</dbReference>
<dbReference type="PANTHER" id="PTHR47961">
    <property type="entry name" value="DNA POLYMERASE THETA, PUTATIVE (AFU_ORTHOLOGUE AFUA_1G05260)-RELATED"/>
    <property type="match status" value="1"/>
</dbReference>
<dbReference type="Proteomes" id="UP000559256">
    <property type="component" value="Unassembled WGS sequence"/>
</dbReference>
<keyword evidence="4" id="KW-0067">ATP-binding</keyword>
<dbReference type="InterPro" id="IPR050474">
    <property type="entry name" value="Hel308_SKI2-like"/>
</dbReference>
<evidence type="ECO:0000256" key="4">
    <source>
        <dbReference type="ARBA" id="ARBA00022840"/>
    </source>
</evidence>
<evidence type="ECO:0008006" key="7">
    <source>
        <dbReference type="Google" id="ProtNLM"/>
    </source>
</evidence>
<evidence type="ECO:0000313" key="6">
    <source>
        <dbReference type="Proteomes" id="UP000559256"/>
    </source>
</evidence>
<dbReference type="Gene3D" id="3.40.50.300">
    <property type="entry name" value="P-loop containing nucleotide triphosphate hydrolases"/>
    <property type="match status" value="2"/>
</dbReference>
<dbReference type="GO" id="GO:0005634">
    <property type="term" value="C:nucleus"/>
    <property type="evidence" value="ECO:0007669"/>
    <property type="project" value="TreeGrafter"/>
</dbReference>
<accession>A0A8H5FAH0</accession>
<gene>
    <name evidence="5" type="ORF">D9758_018192</name>
</gene>
<dbReference type="PANTHER" id="PTHR47961:SF4">
    <property type="entry name" value="ACTIVATING SIGNAL COINTEGRATOR 1 COMPLEX SUBUNIT 3"/>
    <property type="match status" value="1"/>
</dbReference>
<dbReference type="GO" id="GO:0003678">
    <property type="term" value="F:DNA helicase activity"/>
    <property type="evidence" value="ECO:0007669"/>
    <property type="project" value="TreeGrafter"/>
</dbReference>
<dbReference type="GO" id="GO:0016787">
    <property type="term" value="F:hydrolase activity"/>
    <property type="evidence" value="ECO:0007669"/>
    <property type="project" value="UniProtKB-KW"/>
</dbReference>
<keyword evidence="1" id="KW-0547">Nucleotide-binding</keyword>
<evidence type="ECO:0000313" key="5">
    <source>
        <dbReference type="EMBL" id="KAF5329218.1"/>
    </source>
</evidence>